<evidence type="ECO:0000313" key="6">
    <source>
        <dbReference type="Proteomes" id="UP001149411"/>
    </source>
</evidence>
<feature type="domain" description="ABC1 atypical kinase-like" evidence="4">
    <location>
        <begin position="87"/>
        <end position="336"/>
    </location>
</feature>
<evidence type="ECO:0000256" key="2">
    <source>
        <dbReference type="SAM" id="MobiDB-lite"/>
    </source>
</evidence>
<dbReference type="EMBL" id="RKLV01000002">
    <property type="protein sequence ID" value="MCX2818213.1"/>
    <property type="molecule type" value="Genomic_DNA"/>
</dbReference>
<keyword evidence="3" id="KW-0472">Membrane</keyword>
<gene>
    <name evidence="5" type="ORF">EGH25_02460</name>
</gene>
<dbReference type="Proteomes" id="UP001149411">
    <property type="component" value="Unassembled WGS sequence"/>
</dbReference>
<reference evidence="5" key="1">
    <citation type="submission" date="2022-09" db="EMBL/GenBank/DDBJ databases">
        <title>Haloadaptaus new haloarchaeum isolated from saline soil.</title>
        <authorList>
            <person name="Duran-Viseras A."/>
            <person name="Sanchez-Porro C."/>
            <person name="Ventosa A."/>
        </authorList>
    </citation>
    <scope>NUCLEOTIDE SEQUENCE</scope>
    <source>
        <strain evidence="5">F3-133</strain>
    </source>
</reference>
<dbReference type="InterPro" id="IPR004147">
    <property type="entry name" value="ABC1_dom"/>
</dbReference>
<dbReference type="InterPro" id="IPR050154">
    <property type="entry name" value="UbiB_kinase"/>
</dbReference>
<dbReference type="PANTHER" id="PTHR10566:SF113">
    <property type="entry name" value="PROTEIN ACTIVITY OF BC1 COMPLEX KINASE 7, CHLOROPLASTIC"/>
    <property type="match status" value="1"/>
</dbReference>
<keyword evidence="3" id="KW-0812">Transmembrane</keyword>
<comment type="similarity">
    <text evidence="1">Belongs to the protein kinase superfamily. ADCK protein kinase family.</text>
</comment>
<dbReference type="InterPro" id="IPR011009">
    <property type="entry name" value="Kinase-like_dom_sf"/>
</dbReference>
<sequence>MSKIRVVLRLIQATRVLTPLMITHIRDRRRFLLFGGRRELSYEQRKARAERMADAFEELGTTYIKLAQFMTTRPDLVPPLYVRAMERLQDEVPPEDYEKVEALLEEELGRPTDEVFEYFNEEAVSGASIAQVHFAGIDGEDVAVKVRRPGLEKVVQADLAVLSFFLPLARRFLLYMGQESHAESAEGIAKELKKTIQEEMDFGREAQIMTEIRENIERDNLDDRVIIPYVFHEYSTEKVIVMRYEEGIAVKHDEKLKREGHDPEEIVDAIADAYLHMAFRHDVFHADPHQGNLAVAPDGRAIIYDYGIAQRPPEDIQENWKEMFIGVGMHDPGQVVDSLQEMGAVDQDVDRETLLEVANVMIMDISGQGLDDADIERIEAKVDETLYDYPMKFPQEIILGMRATFGVEGLCADLAPDYDFSQKLHDFFLEDLDENQVPALSHVGEGPQYRWLDEADRFLGSIRTSLPIPYLDSDRPVTAFILDNARFLRVDLMDRAGAVQNGHTDDENVAVDIGTDDIKQEVRDEMKKSGKRNFLTVLGGTFALSAAVLYTGGSGLAPYSFGLGALLFLLAWRTFKERDTGVMGPKYVATRHRMEQWDDPEEEAEKEAGNAGIDETTVSETNGELGTKDDGFQRYDKENAKEAPIR</sequence>
<proteinExistence type="inferred from homology"/>
<protein>
    <submittedName>
        <fullName evidence="5">AarF/UbiB family protein</fullName>
    </submittedName>
</protein>
<organism evidence="5 6">
    <name type="scientific">Halorutilus salinus</name>
    <dbReference type="NCBI Taxonomy" id="2487751"/>
    <lineage>
        <taxon>Archaea</taxon>
        <taxon>Methanobacteriati</taxon>
        <taxon>Methanobacteriota</taxon>
        <taxon>Stenosarchaea group</taxon>
        <taxon>Halobacteria</taxon>
        <taxon>Halorutilales</taxon>
        <taxon>Halorutilaceae</taxon>
        <taxon>Halorutilus</taxon>
    </lineage>
</organism>
<dbReference type="CDD" id="cd05121">
    <property type="entry name" value="ABC1_ADCK3-like"/>
    <property type="match status" value="1"/>
</dbReference>
<feature type="region of interest" description="Disordered" evidence="2">
    <location>
        <begin position="593"/>
        <end position="646"/>
    </location>
</feature>
<feature type="transmembrane region" description="Helical" evidence="3">
    <location>
        <begin position="556"/>
        <end position="575"/>
    </location>
</feature>
<evidence type="ECO:0000256" key="1">
    <source>
        <dbReference type="ARBA" id="ARBA00009670"/>
    </source>
</evidence>
<feature type="compositionally biased region" description="Basic and acidic residues" evidence="2">
    <location>
        <begin position="626"/>
        <end position="646"/>
    </location>
</feature>
<dbReference type="PANTHER" id="PTHR10566">
    <property type="entry name" value="CHAPERONE-ACTIVITY OF BC1 COMPLEX CABC1 -RELATED"/>
    <property type="match status" value="1"/>
</dbReference>
<accession>A0A9Q4GHW2</accession>
<evidence type="ECO:0000256" key="3">
    <source>
        <dbReference type="SAM" id="Phobius"/>
    </source>
</evidence>
<dbReference type="SUPFAM" id="SSF56112">
    <property type="entry name" value="Protein kinase-like (PK-like)"/>
    <property type="match status" value="1"/>
</dbReference>
<dbReference type="Pfam" id="PF03109">
    <property type="entry name" value="ABC1"/>
    <property type="match status" value="1"/>
</dbReference>
<keyword evidence="6" id="KW-1185">Reference proteome</keyword>
<keyword evidence="3" id="KW-1133">Transmembrane helix</keyword>
<name>A0A9Q4GHW2_9EURY</name>
<evidence type="ECO:0000259" key="4">
    <source>
        <dbReference type="Pfam" id="PF03109"/>
    </source>
</evidence>
<evidence type="ECO:0000313" key="5">
    <source>
        <dbReference type="EMBL" id="MCX2818213.1"/>
    </source>
</evidence>
<dbReference type="AlphaFoldDB" id="A0A9Q4GHW2"/>
<comment type="caution">
    <text evidence="5">The sequence shown here is derived from an EMBL/GenBank/DDBJ whole genome shotgun (WGS) entry which is preliminary data.</text>
</comment>
<dbReference type="RefSeq" id="WP_266085929.1">
    <property type="nucleotide sequence ID" value="NZ_RKLV01000002.1"/>
</dbReference>